<dbReference type="Proteomes" id="UP000537126">
    <property type="component" value="Unassembled WGS sequence"/>
</dbReference>
<proteinExistence type="predicted"/>
<organism evidence="2 3">
    <name type="scientific">Thermonema lapsum</name>
    <dbReference type="NCBI Taxonomy" id="28195"/>
    <lineage>
        <taxon>Bacteria</taxon>
        <taxon>Pseudomonadati</taxon>
        <taxon>Bacteroidota</taxon>
        <taxon>Cytophagia</taxon>
        <taxon>Cytophagales</taxon>
        <taxon>Thermonemataceae</taxon>
        <taxon>Thermonema</taxon>
    </lineage>
</organism>
<keyword evidence="3" id="KW-1185">Reference proteome</keyword>
<accession>A0A846MTB6</accession>
<dbReference type="RefSeq" id="WP_166920945.1">
    <property type="nucleotide sequence ID" value="NZ_JAASRN010000007.1"/>
</dbReference>
<evidence type="ECO:0000313" key="2">
    <source>
        <dbReference type="EMBL" id="NIK74813.1"/>
    </source>
</evidence>
<gene>
    <name evidence="2" type="ORF">FHS56_002346</name>
</gene>
<evidence type="ECO:0000313" key="3">
    <source>
        <dbReference type="Proteomes" id="UP000537126"/>
    </source>
</evidence>
<sequence length="94" mass="10734">MSTELQIEEEKSYRAFQLSLNFVKASMGNTIYTKIDSAITGEPEPTIKYNVDDFIQEAADAFKQSERDDKQKSSKHSKNDLPHNFPIFAIVKAF</sequence>
<protein>
    <submittedName>
        <fullName evidence="2">Uncharacterized protein</fullName>
    </submittedName>
</protein>
<comment type="caution">
    <text evidence="2">The sequence shown here is derived from an EMBL/GenBank/DDBJ whole genome shotgun (WGS) entry which is preliminary data.</text>
</comment>
<evidence type="ECO:0000256" key="1">
    <source>
        <dbReference type="SAM" id="MobiDB-lite"/>
    </source>
</evidence>
<name>A0A846MTB6_9BACT</name>
<feature type="region of interest" description="Disordered" evidence="1">
    <location>
        <begin position="63"/>
        <end position="82"/>
    </location>
</feature>
<reference evidence="2 3" key="1">
    <citation type="submission" date="2020-03" db="EMBL/GenBank/DDBJ databases">
        <title>Genomic Encyclopedia of Type Strains, Phase IV (KMG-IV): sequencing the most valuable type-strain genomes for metagenomic binning, comparative biology and taxonomic classification.</title>
        <authorList>
            <person name="Goeker M."/>
        </authorList>
    </citation>
    <scope>NUCLEOTIDE SEQUENCE [LARGE SCALE GENOMIC DNA]</scope>
    <source>
        <strain evidence="2 3">DSM 5718</strain>
    </source>
</reference>
<dbReference type="AlphaFoldDB" id="A0A846MTB6"/>
<dbReference type="EMBL" id="JAASRN010000007">
    <property type="protein sequence ID" value="NIK74813.1"/>
    <property type="molecule type" value="Genomic_DNA"/>
</dbReference>
<feature type="compositionally biased region" description="Basic and acidic residues" evidence="1">
    <location>
        <begin position="63"/>
        <end position="81"/>
    </location>
</feature>